<dbReference type="GO" id="GO:0000455">
    <property type="term" value="P:enzyme-directed rRNA pseudouridine synthesis"/>
    <property type="evidence" value="ECO:0007669"/>
    <property type="project" value="TreeGrafter"/>
</dbReference>
<comment type="function">
    <text evidence="4">Responsible for synthesis of pseudouridine from uracil.</text>
</comment>
<evidence type="ECO:0000256" key="2">
    <source>
        <dbReference type="ARBA" id="ARBA00010876"/>
    </source>
</evidence>
<dbReference type="GO" id="GO:0003723">
    <property type="term" value="F:RNA binding"/>
    <property type="evidence" value="ECO:0007669"/>
    <property type="project" value="InterPro"/>
</dbReference>
<protein>
    <recommendedName>
        <fullName evidence="4">Pseudouridine synthase</fullName>
        <ecNumber evidence="4">5.4.99.-</ecNumber>
    </recommendedName>
</protein>
<keyword evidence="4" id="KW-0413">Isomerase</keyword>
<dbReference type="Gene3D" id="3.30.2350.10">
    <property type="entry name" value="Pseudouridine synthase"/>
    <property type="match status" value="1"/>
</dbReference>
<dbReference type="InterPro" id="IPR006225">
    <property type="entry name" value="PsdUridine_synth_RluC/D"/>
</dbReference>
<dbReference type="GO" id="GO:0009982">
    <property type="term" value="F:pseudouridine synthase activity"/>
    <property type="evidence" value="ECO:0007669"/>
    <property type="project" value="InterPro"/>
</dbReference>
<dbReference type="RefSeq" id="WP_125128269.1">
    <property type="nucleotide sequence ID" value="NZ_RHJS01000002.1"/>
</dbReference>
<accession>A0A3R8KZ19</accession>
<dbReference type="PANTHER" id="PTHR21600">
    <property type="entry name" value="MITOCHONDRIAL RNA PSEUDOURIDINE SYNTHASE"/>
    <property type="match status" value="1"/>
</dbReference>
<dbReference type="InterPro" id="IPR020103">
    <property type="entry name" value="PsdUridine_synth_cat_dom_sf"/>
</dbReference>
<sequence>MDAVLEERSGRTVNRTFLYLISEADQGLRIEQYLRRRGYSRQNLTELKKMPDSIQVNGLNCILKKTLSTGDELAVRIRETDSSEKIPAVNIPLRIIYEDEDILVVDKPAGLPMHPSMKNYHYSLANGLVWYYQQQKEAFIFRCANRLDRDTSGLTVVAKHMLSANILSGMGYRHEIEREYLAIVRGNVFPPSGTIDAPLSRREGSIIERKVDFEHGERALTHYRVVEEKNGHSLVSLRLETGRTHQIRIHLKYLGFPLVGDYLYNPDMEYISRQALHSCRLRFVHPITKERMEFRAPLPEDMQIPFQWDYGYGI</sequence>
<evidence type="ECO:0000256" key="3">
    <source>
        <dbReference type="PIRSR" id="PIRSR606225-1"/>
    </source>
</evidence>
<dbReference type="Proteomes" id="UP000274920">
    <property type="component" value="Unassembled WGS sequence"/>
</dbReference>
<dbReference type="AlphaFoldDB" id="A0A3R8KZ19"/>
<proteinExistence type="inferred from homology"/>
<comment type="similarity">
    <text evidence="2 4">Belongs to the pseudouridine synthase RluA family.</text>
</comment>
<reference evidence="6" key="1">
    <citation type="submission" date="2018-10" db="EMBL/GenBank/DDBJ databases">
        <title>Schaedlerella arabinophila gen. nov. sp. nov., isolated from the mouse intestinal tract and comparative analysis with the genome of the closely related altered Schaedler flora strain ASF502.</title>
        <authorList>
            <person name="Miyake S."/>
            <person name="Soh M."/>
            <person name="Seedorf H."/>
        </authorList>
    </citation>
    <scope>NUCLEOTIDE SEQUENCE [LARGE SCALE GENOMIC DNA]</scope>
    <source>
        <strain evidence="6">DSM 106076</strain>
    </source>
</reference>
<evidence type="ECO:0000259" key="5">
    <source>
        <dbReference type="Pfam" id="PF00849"/>
    </source>
</evidence>
<organism evidence="6 7">
    <name type="scientific">Schaedlerella arabinosiphila</name>
    <dbReference type="NCBI Taxonomy" id="2044587"/>
    <lineage>
        <taxon>Bacteria</taxon>
        <taxon>Bacillati</taxon>
        <taxon>Bacillota</taxon>
        <taxon>Clostridia</taxon>
        <taxon>Lachnospirales</taxon>
        <taxon>Lachnospiraceae</taxon>
        <taxon>Schaedlerella</taxon>
    </lineage>
</organism>
<dbReference type="Pfam" id="PF00849">
    <property type="entry name" value="PseudoU_synth_2"/>
    <property type="match status" value="1"/>
</dbReference>
<evidence type="ECO:0000256" key="1">
    <source>
        <dbReference type="ARBA" id="ARBA00000073"/>
    </source>
</evidence>
<evidence type="ECO:0000313" key="6">
    <source>
        <dbReference type="EMBL" id="RRK32857.1"/>
    </source>
</evidence>
<dbReference type="InterPro" id="IPR006145">
    <property type="entry name" value="PsdUridine_synth_RsuA/RluA"/>
</dbReference>
<evidence type="ECO:0000256" key="4">
    <source>
        <dbReference type="RuleBase" id="RU362028"/>
    </source>
</evidence>
<dbReference type="NCBIfam" id="TIGR00005">
    <property type="entry name" value="rluA_subfam"/>
    <property type="match status" value="1"/>
</dbReference>
<comment type="catalytic activity">
    <reaction evidence="1 4">
        <text>a uridine in RNA = a pseudouridine in RNA</text>
        <dbReference type="Rhea" id="RHEA:48348"/>
        <dbReference type="Rhea" id="RHEA-COMP:12068"/>
        <dbReference type="Rhea" id="RHEA-COMP:12069"/>
        <dbReference type="ChEBI" id="CHEBI:65314"/>
        <dbReference type="ChEBI" id="CHEBI:65315"/>
    </reaction>
</comment>
<name>A0A3R8KZ19_9FIRM</name>
<dbReference type="GO" id="GO:0140098">
    <property type="term" value="F:catalytic activity, acting on RNA"/>
    <property type="evidence" value="ECO:0007669"/>
    <property type="project" value="UniProtKB-ARBA"/>
</dbReference>
<feature type="domain" description="Pseudouridine synthase RsuA/RluA-like" evidence="5">
    <location>
        <begin position="101"/>
        <end position="252"/>
    </location>
</feature>
<gene>
    <name evidence="6" type="ORF">EBB54_16950</name>
</gene>
<dbReference type="SUPFAM" id="SSF55120">
    <property type="entry name" value="Pseudouridine synthase"/>
    <property type="match status" value="1"/>
</dbReference>
<dbReference type="EC" id="5.4.99.-" evidence="4"/>
<evidence type="ECO:0000313" key="7">
    <source>
        <dbReference type="Proteomes" id="UP000274920"/>
    </source>
</evidence>
<comment type="caution">
    <text evidence="6">The sequence shown here is derived from an EMBL/GenBank/DDBJ whole genome shotgun (WGS) entry which is preliminary data.</text>
</comment>
<feature type="active site" evidence="3">
    <location>
        <position position="148"/>
    </location>
</feature>
<keyword evidence="7" id="KW-1185">Reference proteome</keyword>
<dbReference type="EMBL" id="RHJS01000002">
    <property type="protein sequence ID" value="RRK32857.1"/>
    <property type="molecule type" value="Genomic_DNA"/>
</dbReference>
<dbReference type="CDD" id="cd02869">
    <property type="entry name" value="PseudoU_synth_RluA_like"/>
    <property type="match status" value="1"/>
</dbReference>
<dbReference type="PANTHER" id="PTHR21600:SF44">
    <property type="entry name" value="RIBOSOMAL LARGE SUBUNIT PSEUDOURIDINE SYNTHASE D"/>
    <property type="match status" value="1"/>
</dbReference>
<dbReference type="InterPro" id="IPR050188">
    <property type="entry name" value="RluA_PseudoU_synthase"/>
</dbReference>